<evidence type="ECO:0000313" key="3">
    <source>
        <dbReference type="Proteomes" id="UP001597497"/>
    </source>
</evidence>
<dbReference type="EMBL" id="JBHUMM010000025">
    <property type="protein sequence ID" value="MFD2672148.1"/>
    <property type="molecule type" value="Genomic_DNA"/>
</dbReference>
<dbReference type="InterPro" id="IPR036291">
    <property type="entry name" value="NAD(P)-bd_dom_sf"/>
</dbReference>
<keyword evidence="3" id="KW-1185">Reference proteome</keyword>
<evidence type="ECO:0000259" key="1">
    <source>
        <dbReference type="SMART" id="SM00829"/>
    </source>
</evidence>
<dbReference type="PANTHER" id="PTHR44013">
    <property type="entry name" value="ZINC-TYPE ALCOHOL DEHYDROGENASE-LIKE PROTEIN C16A3.02C"/>
    <property type="match status" value="1"/>
</dbReference>
<dbReference type="Proteomes" id="UP001597497">
    <property type="component" value="Unassembled WGS sequence"/>
</dbReference>
<dbReference type="Gene3D" id="3.40.50.720">
    <property type="entry name" value="NAD(P)-binding Rossmann-like Domain"/>
    <property type="match status" value="1"/>
</dbReference>
<dbReference type="SMART" id="SM00829">
    <property type="entry name" value="PKS_ER"/>
    <property type="match status" value="1"/>
</dbReference>
<dbReference type="PANTHER" id="PTHR44013:SF1">
    <property type="entry name" value="ZINC-TYPE ALCOHOL DEHYDROGENASE-LIKE PROTEIN C16A3.02C"/>
    <property type="match status" value="1"/>
</dbReference>
<comment type="caution">
    <text evidence="2">The sequence shown here is derived from an EMBL/GenBank/DDBJ whole genome shotgun (WGS) entry which is preliminary data.</text>
</comment>
<dbReference type="Pfam" id="PF08240">
    <property type="entry name" value="ADH_N"/>
    <property type="match status" value="1"/>
</dbReference>
<dbReference type="InterPro" id="IPR013154">
    <property type="entry name" value="ADH-like_N"/>
</dbReference>
<dbReference type="Pfam" id="PF13602">
    <property type="entry name" value="ADH_zinc_N_2"/>
    <property type="match status" value="1"/>
</dbReference>
<name>A0ABW5RB19_9BACL</name>
<evidence type="ECO:0000313" key="2">
    <source>
        <dbReference type="EMBL" id="MFD2672148.1"/>
    </source>
</evidence>
<dbReference type="Gene3D" id="3.90.180.10">
    <property type="entry name" value="Medium-chain alcohol dehydrogenases, catalytic domain"/>
    <property type="match status" value="1"/>
</dbReference>
<dbReference type="RefSeq" id="WP_379929668.1">
    <property type="nucleotide sequence ID" value="NZ_JBHUMM010000025.1"/>
</dbReference>
<proteinExistence type="predicted"/>
<dbReference type="InterPro" id="IPR011032">
    <property type="entry name" value="GroES-like_sf"/>
</dbReference>
<dbReference type="SUPFAM" id="SSF50129">
    <property type="entry name" value="GroES-like"/>
    <property type="match status" value="1"/>
</dbReference>
<gene>
    <name evidence="2" type="ORF">ACFSUC_11100</name>
</gene>
<organism evidence="2 3">
    <name type="scientific">Marinicrinis sediminis</name>
    <dbReference type="NCBI Taxonomy" id="1652465"/>
    <lineage>
        <taxon>Bacteria</taxon>
        <taxon>Bacillati</taxon>
        <taxon>Bacillota</taxon>
        <taxon>Bacilli</taxon>
        <taxon>Bacillales</taxon>
        <taxon>Paenibacillaceae</taxon>
    </lineage>
</organism>
<reference evidence="3" key="1">
    <citation type="journal article" date="2019" name="Int. J. Syst. Evol. Microbiol.">
        <title>The Global Catalogue of Microorganisms (GCM) 10K type strain sequencing project: providing services to taxonomists for standard genome sequencing and annotation.</title>
        <authorList>
            <consortium name="The Broad Institute Genomics Platform"/>
            <consortium name="The Broad Institute Genome Sequencing Center for Infectious Disease"/>
            <person name="Wu L."/>
            <person name="Ma J."/>
        </authorList>
    </citation>
    <scope>NUCLEOTIDE SEQUENCE [LARGE SCALE GENOMIC DNA]</scope>
    <source>
        <strain evidence="3">KCTC 33676</strain>
    </source>
</reference>
<dbReference type="SUPFAM" id="SSF51735">
    <property type="entry name" value="NAD(P)-binding Rossmann-fold domains"/>
    <property type="match status" value="1"/>
</dbReference>
<dbReference type="InterPro" id="IPR020843">
    <property type="entry name" value="ER"/>
</dbReference>
<accession>A0ABW5RB19</accession>
<sequence length="329" mass="35955">MRQDQGNSDNMEAMRCIRYGKDYDFRRTSLPIPEPGKKQIQIRLHAATVASGDVVRAKMGGLLRSKSGILGQEFAGIVTAVGGEVTRFREGDRVFGIVSTGTHATYMTISEKAAVTTIPPAVSYEEAACYGFGANAALYFLQKRVSLQKGQQVLINGASGAVGSFAVQYAKYAGAEVTAACSTRNVERVRALGADYVMDYTKEDFRELSSTYDLVFQAAGHLPYRTVKPVLKKKGVYATTYLNGGLVIQSIQSRLFSSKRVLCGVTFPTLHDVQVVREMLEQGILKPLIDRTYSLDQLGEAFHYVEQGHKTGTVMISFPHGQSANPLLT</sequence>
<dbReference type="CDD" id="cd08267">
    <property type="entry name" value="MDR1"/>
    <property type="match status" value="1"/>
</dbReference>
<dbReference type="InterPro" id="IPR052733">
    <property type="entry name" value="Chloroplast_QOR"/>
</dbReference>
<protein>
    <submittedName>
        <fullName evidence="2">NAD(P)-dependent alcohol dehydrogenase</fullName>
    </submittedName>
</protein>
<feature type="domain" description="Enoyl reductase (ER)" evidence="1">
    <location>
        <begin position="20"/>
        <end position="316"/>
    </location>
</feature>